<sequence>MQFGHEMEGGPMCPHAWPSGGTVGSSNGDQKPALHKLLLSKTCTFIWFLLYIHLAAL</sequence>
<proteinExistence type="predicted"/>
<evidence type="ECO:0000313" key="2">
    <source>
        <dbReference type="EMBL" id="QDT28201.1"/>
    </source>
</evidence>
<reference evidence="2 3" key="1">
    <citation type="submission" date="2019-03" db="EMBL/GenBank/DDBJ databases">
        <title>Deep-cultivation of Planctomycetes and their phenomic and genomic characterization uncovers novel biology.</title>
        <authorList>
            <person name="Wiegand S."/>
            <person name="Jogler M."/>
            <person name="Boedeker C."/>
            <person name="Pinto D."/>
            <person name="Vollmers J."/>
            <person name="Rivas-Marin E."/>
            <person name="Kohn T."/>
            <person name="Peeters S.H."/>
            <person name="Heuer A."/>
            <person name="Rast P."/>
            <person name="Oberbeckmann S."/>
            <person name="Bunk B."/>
            <person name="Jeske O."/>
            <person name="Meyerdierks A."/>
            <person name="Storesund J.E."/>
            <person name="Kallscheuer N."/>
            <person name="Luecker S."/>
            <person name="Lage O.M."/>
            <person name="Pohl T."/>
            <person name="Merkel B.J."/>
            <person name="Hornburger P."/>
            <person name="Mueller R.-W."/>
            <person name="Bruemmer F."/>
            <person name="Labrenz M."/>
            <person name="Spormann A.M."/>
            <person name="Op den Camp H."/>
            <person name="Overmann J."/>
            <person name="Amann R."/>
            <person name="Jetten M.S.M."/>
            <person name="Mascher T."/>
            <person name="Medema M.H."/>
            <person name="Devos D.P."/>
            <person name="Kaster A.-K."/>
            <person name="Ovreas L."/>
            <person name="Rohde M."/>
            <person name="Galperin M.Y."/>
            <person name="Jogler C."/>
        </authorList>
    </citation>
    <scope>NUCLEOTIDE SEQUENCE [LARGE SCALE GENOMIC DNA]</scope>
    <source>
        <strain evidence="2 3">Enr10</strain>
    </source>
</reference>
<feature type="region of interest" description="Disordered" evidence="1">
    <location>
        <begin position="1"/>
        <end position="28"/>
    </location>
</feature>
<keyword evidence="3" id="KW-1185">Reference proteome</keyword>
<name>A0A517Q9C8_9PLAN</name>
<protein>
    <submittedName>
        <fullName evidence="2">Uncharacterized protein</fullName>
    </submittedName>
</protein>
<evidence type="ECO:0000313" key="3">
    <source>
        <dbReference type="Proteomes" id="UP000315647"/>
    </source>
</evidence>
<gene>
    <name evidence="2" type="ORF">Enr10x_35400</name>
</gene>
<accession>A0A517Q9C8</accession>
<dbReference type="AlphaFoldDB" id="A0A517Q9C8"/>
<dbReference type="Proteomes" id="UP000315647">
    <property type="component" value="Chromosome"/>
</dbReference>
<dbReference type="EMBL" id="CP037421">
    <property type="protein sequence ID" value="QDT28201.1"/>
    <property type="molecule type" value="Genomic_DNA"/>
</dbReference>
<evidence type="ECO:0000256" key="1">
    <source>
        <dbReference type="SAM" id="MobiDB-lite"/>
    </source>
</evidence>
<organism evidence="2 3">
    <name type="scientific">Gimesia panareensis</name>
    <dbReference type="NCBI Taxonomy" id="2527978"/>
    <lineage>
        <taxon>Bacteria</taxon>
        <taxon>Pseudomonadati</taxon>
        <taxon>Planctomycetota</taxon>
        <taxon>Planctomycetia</taxon>
        <taxon>Planctomycetales</taxon>
        <taxon>Planctomycetaceae</taxon>
        <taxon>Gimesia</taxon>
    </lineage>
</organism>